<sequence length="244" mass="25600">MPIDGTRRQRRLSHLQQEIIMTDPSSRPARPLAAALCAAPLLFLVSELIVPRDNTENPAAELALFAEHSAAFRAADLSYFAAMVLLAAAVPAVVRLVRGRGRIFVRVAGTMTFLGTMGLAAHAVLLLSTLDLALDPRHAEMAAADGVISNGTGAMVILFLRLFGFDLGLTLLTIAAWRARLVPVWAAPLGFLCLVGDFSPGNWNGILSAVAATAVFGILAMGVLRAGRTTPAESAAPAPIPATT</sequence>
<name>A0ABY9ZVL8_9ACTN</name>
<feature type="transmembrane region" description="Helical" evidence="1">
    <location>
        <begin position="31"/>
        <end position="50"/>
    </location>
</feature>
<dbReference type="RefSeq" id="WP_313720916.1">
    <property type="nucleotide sequence ID" value="NZ_CP134876.1"/>
</dbReference>
<protein>
    <recommendedName>
        <fullName evidence="4">DUF4386 family protein</fullName>
    </recommendedName>
</protein>
<reference evidence="2 3" key="1">
    <citation type="submission" date="2023-09" db="EMBL/GenBank/DDBJ databases">
        <title>Micromonospora halotolerans DSM 45598 genome sequence.</title>
        <authorList>
            <person name="Mo P."/>
        </authorList>
    </citation>
    <scope>NUCLEOTIDE SEQUENCE [LARGE SCALE GENOMIC DNA]</scope>
    <source>
        <strain evidence="2 3">DSM 45598</strain>
    </source>
</reference>
<organism evidence="2 3">
    <name type="scientific">Micromonospora halotolerans</name>
    <dbReference type="NCBI Taxonomy" id="709879"/>
    <lineage>
        <taxon>Bacteria</taxon>
        <taxon>Bacillati</taxon>
        <taxon>Actinomycetota</taxon>
        <taxon>Actinomycetes</taxon>
        <taxon>Micromonosporales</taxon>
        <taxon>Micromonosporaceae</taxon>
        <taxon>Micromonospora</taxon>
    </lineage>
</organism>
<feature type="transmembrane region" description="Helical" evidence="1">
    <location>
        <begin position="104"/>
        <end position="127"/>
    </location>
</feature>
<keyword evidence="1" id="KW-0472">Membrane</keyword>
<feature type="transmembrane region" description="Helical" evidence="1">
    <location>
        <begin position="147"/>
        <end position="169"/>
    </location>
</feature>
<evidence type="ECO:0008006" key="4">
    <source>
        <dbReference type="Google" id="ProtNLM"/>
    </source>
</evidence>
<dbReference type="Proteomes" id="UP001303001">
    <property type="component" value="Chromosome"/>
</dbReference>
<feature type="transmembrane region" description="Helical" evidence="1">
    <location>
        <begin position="205"/>
        <end position="224"/>
    </location>
</feature>
<dbReference type="EMBL" id="CP134876">
    <property type="protein sequence ID" value="WNM39067.1"/>
    <property type="molecule type" value="Genomic_DNA"/>
</dbReference>
<proteinExistence type="predicted"/>
<keyword evidence="1" id="KW-0812">Transmembrane</keyword>
<evidence type="ECO:0000313" key="2">
    <source>
        <dbReference type="EMBL" id="WNM39067.1"/>
    </source>
</evidence>
<keyword evidence="3" id="KW-1185">Reference proteome</keyword>
<evidence type="ECO:0000313" key="3">
    <source>
        <dbReference type="Proteomes" id="UP001303001"/>
    </source>
</evidence>
<feature type="transmembrane region" description="Helical" evidence="1">
    <location>
        <begin position="77"/>
        <end position="97"/>
    </location>
</feature>
<evidence type="ECO:0000256" key="1">
    <source>
        <dbReference type="SAM" id="Phobius"/>
    </source>
</evidence>
<feature type="transmembrane region" description="Helical" evidence="1">
    <location>
        <begin position="181"/>
        <end position="199"/>
    </location>
</feature>
<gene>
    <name evidence="2" type="ORF">RMN56_28695</name>
</gene>
<accession>A0ABY9ZVL8</accession>
<keyword evidence="1" id="KW-1133">Transmembrane helix</keyword>